<dbReference type="PROSITE" id="PS00677">
    <property type="entry name" value="DAO"/>
    <property type="match status" value="1"/>
</dbReference>
<comment type="cofactor">
    <cofactor evidence="1">
        <name>FAD</name>
        <dbReference type="ChEBI" id="CHEBI:57692"/>
    </cofactor>
</comment>
<evidence type="ECO:0000256" key="2">
    <source>
        <dbReference type="ARBA" id="ARBA00006730"/>
    </source>
</evidence>
<feature type="domain" description="FAD dependent oxidoreductase" evidence="9">
    <location>
        <begin position="51"/>
        <end position="112"/>
    </location>
</feature>
<dbReference type="InterPro" id="IPR006181">
    <property type="entry name" value="D-amino_acid_oxidase_CS"/>
</dbReference>
<dbReference type="PROSITE" id="PS51257">
    <property type="entry name" value="PROKAR_LIPOPROTEIN"/>
    <property type="match status" value="1"/>
</dbReference>
<dbReference type="SUPFAM" id="SSF51971">
    <property type="entry name" value="Nucleotide-binding domain"/>
    <property type="match status" value="1"/>
</dbReference>
<evidence type="ECO:0000313" key="10">
    <source>
        <dbReference type="EMBL" id="RZU40555.1"/>
    </source>
</evidence>
<dbReference type="EMBL" id="SHKW01000001">
    <property type="protein sequence ID" value="RZU40555.1"/>
    <property type="molecule type" value="Genomic_DNA"/>
</dbReference>
<evidence type="ECO:0000259" key="9">
    <source>
        <dbReference type="Pfam" id="PF01266"/>
    </source>
</evidence>
<name>A0A4Q7YUB6_9BACT</name>
<dbReference type="InterPro" id="IPR006076">
    <property type="entry name" value="FAD-dep_OxRdtase"/>
</dbReference>
<dbReference type="Gene3D" id="3.40.50.720">
    <property type="entry name" value="NAD(P)-binding Rossmann-like Domain"/>
    <property type="match status" value="2"/>
</dbReference>
<evidence type="ECO:0000256" key="1">
    <source>
        <dbReference type="ARBA" id="ARBA00001974"/>
    </source>
</evidence>
<evidence type="ECO:0000256" key="4">
    <source>
        <dbReference type="ARBA" id="ARBA00022827"/>
    </source>
</evidence>
<dbReference type="SUPFAM" id="SSF54373">
    <property type="entry name" value="FAD-linked reductases, C-terminal domain"/>
    <property type="match status" value="1"/>
</dbReference>
<dbReference type="GO" id="GO:0071949">
    <property type="term" value="F:FAD binding"/>
    <property type="evidence" value="ECO:0007669"/>
    <property type="project" value="InterPro"/>
</dbReference>
<evidence type="ECO:0000256" key="8">
    <source>
        <dbReference type="ARBA" id="ARBA00049547"/>
    </source>
</evidence>
<dbReference type="RefSeq" id="WP_242617850.1">
    <property type="nucleotide sequence ID" value="NZ_SHKW01000001.1"/>
</dbReference>
<comment type="similarity">
    <text evidence="2">Belongs to the DAMOX/DASOX family.</text>
</comment>
<sequence length="394" mass="43061">MNRRIFLRTANLAAASAVLSGCARKNPAIFNPAMNQAALAPVDLPESACHLPPVHVAENRVIRTVVGLRPHRPSGFRVEREQVGDTVVVHNYGHGGGGITLSWGTAKLATDLGLKGHAGPVAVLGCGVIGLTTARMAQDAGYAVTIYTKAMPPDTTSNIAGGQWYPASVYDDAHKVSESFTDQFLAAAKYAYERYQITTEPRYGVRWMRNYTISRTPISANEGHVWGADRPRIISGLDPLLPERRLLKQEENPFRIGYAGQFDGMIMEPPMLLNALITDFRVAGGKVVRCELKSPAEVQALPEKLVFNCTGLGAKALFDDKELVPVRGQLTFLLPQPEVTYATSFEDTYMFSRRDGVLLGGTHEEGNWSLEVDPEIVKAKLAKHAELFDSMKPC</sequence>
<dbReference type="Pfam" id="PF01266">
    <property type="entry name" value="DAO"/>
    <property type="match status" value="2"/>
</dbReference>
<dbReference type="GO" id="GO:0003884">
    <property type="term" value="F:D-amino-acid oxidase activity"/>
    <property type="evidence" value="ECO:0007669"/>
    <property type="project" value="UniProtKB-EC"/>
</dbReference>
<gene>
    <name evidence="10" type="ORF">BDD14_2024</name>
</gene>
<keyword evidence="3" id="KW-0285">Flavoprotein</keyword>
<comment type="catalytic activity">
    <reaction evidence="8">
        <text>a D-alpha-amino acid + O2 + H2O = a 2-oxocarboxylate + H2O2 + NH4(+)</text>
        <dbReference type="Rhea" id="RHEA:21816"/>
        <dbReference type="ChEBI" id="CHEBI:15377"/>
        <dbReference type="ChEBI" id="CHEBI:15379"/>
        <dbReference type="ChEBI" id="CHEBI:16240"/>
        <dbReference type="ChEBI" id="CHEBI:28938"/>
        <dbReference type="ChEBI" id="CHEBI:35179"/>
        <dbReference type="ChEBI" id="CHEBI:59871"/>
        <dbReference type="EC" id="1.4.3.3"/>
    </reaction>
    <physiologicalReaction direction="left-to-right" evidence="8">
        <dbReference type="Rhea" id="RHEA:21817"/>
    </physiologicalReaction>
</comment>
<keyword evidence="5" id="KW-0560">Oxidoreductase</keyword>
<evidence type="ECO:0000313" key="11">
    <source>
        <dbReference type="Proteomes" id="UP000292958"/>
    </source>
</evidence>
<dbReference type="Gene3D" id="3.30.9.10">
    <property type="entry name" value="D-Amino Acid Oxidase, subunit A, domain 2"/>
    <property type="match status" value="1"/>
</dbReference>
<dbReference type="GO" id="GO:0019478">
    <property type="term" value="P:D-amino acid catabolic process"/>
    <property type="evidence" value="ECO:0007669"/>
    <property type="project" value="TreeGrafter"/>
</dbReference>
<dbReference type="InterPro" id="IPR023209">
    <property type="entry name" value="DAO"/>
</dbReference>
<evidence type="ECO:0000256" key="6">
    <source>
        <dbReference type="ARBA" id="ARBA00039101"/>
    </source>
</evidence>
<keyword evidence="11" id="KW-1185">Reference proteome</keyword>
<proteinExistence type="inferred from homology"/>
<keyword evidence="4" id="KW-0274">FAD</keyword>
<dbReference type="PANTHER" id="PTHR11530">
    <property type="entry name" value="D-AMINO ACID OXIDASE"/>
    <property type="match status" value="1"/>
</dbReference>
<comment type="caution">
    <text evidence="10">The sequence shown here is derived from an EMBL/GenBank/DDBJ whole genome shotgun (WGS) entry which is preliminary data.</text>
</comment>
<protein>
    <recommendedName>
        <fullName evidence="7">D-amino-acid oxidase</fullName>
        <ecNumber evidence="6">1.4.3.3</ecNumber>
    </recommendedName>
</protein>
<accession>A0A4Q7YUB6</accession>
<feature type="domain" description="FAD dependent oxidoreductase" evidence="9">
    <location>
        <begin position="121"/>
        <end position="388"/>
    </location>
</feature>
<dbReference type="EC" id="1.4.3.3" evidence="6"/>
<dbReference type="AlphaFoldDB" id="A0A4Q7YUB6"/>
<evidence type="ECO:0000256" key="3">
    <source>
        <dbReference type="ARBA" id="ARBA00022630"/>
    </source>
</evidence>
<dbReference type="PANTHER" id="PTHR11530:SF11">
    <property type="entry name" value="D-ASPARTATE OXIDASE"/>
    <property type="match status" value="1"/>
</dbReference>
<dbReference type="Proteomes" id="UP000292958">
    <property type="component" value="Unassembled WGS sequence"/>
</dbReference>
<reference evidence="10 11" key="1">
    <citation type="submission" date="2019-02" db="EMBL/GenBank/DDBJ databases">
        <title>Genomic Encyclopedia of Archaeal and Bacterial Type Strains, Phase II (KMG-II): from individual species to whole genera.</title>
        <authorList>
            <person name="Goeker M."/>
        </authorList>
    </citation>
    <scope>NUCLEOTIDE SEQUENCE [LARGE SCALE GENOMIC DNA]</scope>
    <source>
        <strain evidence="10 11">DSM 18101</strain>
    </source>
</reference>
<evidence type="ECO:0000256" key="7">
    <source>
        <dbReference type="ARBA" id="ARBA00039751"/>
    </source>
</evidence>
<evidence type="ECO:0000256" key="5">
    <source>
        <dbReference type="ARBA" id="ARBA00023002"/>
    </source>
</evidence>
<dbReference type="GO" id="GO:0005737">
    <property type="term" value="C:cytoplasm"/>
    <property type="evidence" value="ECO:0007669"/>
    <property type="project" value="TreeGrafter"/>
</dbReference>
<organism evidence="10 11">
    <name type="scientific">Edaphobacter modestus</name>
    <dbReference type="NCBI Taxonomy" id="388466"/>
    <lineage>
        <taxon>Bacteria</taxon>
        <taxon>Pseudomonadati</taxon>
        <taxon>Acidobacteriota</taxon>
        <taxon>Terriglobia</taxon>
        <taxon>Terriglobales</taxon>
        <taxon>Acidobacteriaceae</taxon>
        <taxon>Edaphobacter</taxon>
    </lineage>
</organism>